<comment type="caution">
    <text evidence="1">The sequence shown here is derived from an EMBL/GenBank/DDBJ whole genome shotgun (WGS) entry which is preliminary data.</text>
</comment>
<reference evidence="1" key="1">
    <citation type="submission" date="2021-11" db="EMBL/GenBank/DDBJ databases">
        <authorList>
            <person name="Qingchun L."/>
            <person name="Dong Z."/>
            <person name="Zongwei Q."/>
            <person name="Jia Z."/>
            <person name="Duotao L."/>
        </authorList>
    </citation>
    <scope>NUCLEOTIDE SEQUENCE</scope>
    <source>
        <strain evidence="1">WLY-B-L2</strain>
    </source>
</reference>
<dbReference type="Pfam" id="PF12646">
    <property type="entry name" value="DUF3783"/>
    <property type="match status" value="1"/>
</dbReference>
<organism evidence="1 2">
    <name type="scientific">Clostridium aromativorans</name>
    <dbReference type="NCBI Taxonomy" id="2836848"/>
    <lineage>
        <taxon>Bacteria</taxon>
        <taxon>Bacillati</taxon>
        <taxon>Bacillota</taxon>
        <taxon>Clostridia</taxon>
        <taxon>Eubacteriales</taxon>
        <taxon>Clostridiaceae</taxon>
        <taxon>Clostridium</taxon>
    </lineage>
</organism>
<name>A0ABS8N3Y4_9CLOT</name>
<gene>
    <name evidence="1" type="ORF">LN736_06535</name>
</gene>
<dbReference type="Proteomes" id="UP001165422">
    <property type="component" value="Unassembled WGS sequence"/>
</dbReference>
<dbReference type="PIRSF" id="PIRSF014543">
    <property type="entry name" value="UCP014543"/>
    <property type="match status" value="1"/>
</dbReference>
<dbReference type="RefSeq" id="WP_179978184.1">
    <property type="nucleotide sequence ID" value="NZ_JAJJPB010000005.1"/>
</dbReference>
<dbReference type="InterPro" id="IPR016621">
    <property type="entry name" value="UCP014543"/>
</dbReference>
<sequence length="133" mass="15641">MFLQSNKAIILYGFDKNDEKIIKDIGREFNVSNFKIIKNHMTEMKIKDILSGNSGEQLKKQDNVYFLNEKVILFNDLTDKQINGIMRELKIKIESTPILAVVTETSVNWSFKYLLNHLLQERAWFKKNKEVSK</sequence>
<keyword evidence="2" id="KW-1185">Reference proteome</keyword>
<protein>
    <submittedName>
        <fullName evidence="1">DUF3783 domain-containing protein</fullName>
    </submittedName>
</protein>
<proteinExistence type="predicted"/>
<accession>A0ABS8N3Y4</accession>
<evidence type="ECO:0000313" key="2">
    <source>
        <dbReference type="Proteomes" id="UP001165422"/>
    </source>
</evidence>
<evidence type="ECO:0000313" key="1">
    <source>
        <dbReference type="EMBL" id="MCC9294514.1"/>
    </source>
</evidence>
<dbReference type="EMBL" id="JAJJPB010000005">
    <property type="protein sequence ID" value="MCC9294514.1"/>
    <property type="molecule type" value="Genomic_DNA"/>
</dbReference>